<reference evidence="1 2" key="1">
    <citation type="submission" date="2020-07" db="EMBL/GenBank/DDBJ databases">
        <title>Electron transfer.</title>
        <authorList>
            <person name="Huang L."/>
            <person name="Liu X."/>
            <person name="Zhou S."/>
        </authorList>
    </citation>
    <scope>NUCLEOTIDE SEQUENCE [LARGE SCALE GENOMIC DNA]</scope>
    <source>
        <strain evidence="1 2">Lx1</strain>
    </source>
</reference>
<proteinExistence type="predicted"/>
<dbReference type="AlphaFoldDB" id="A0A7D6ZER2"/>
<name>A0A7D6ZER2_9CLOT</name>
<protein>
    <submittedName>
        <fullName evidence="1">Uncharacterized protein</fullName>
    </submittedName>
</protein>
<accession>A0A7D6ZER2</accession>
<gene>
    <name evidence="1" type="ORF">HZF06_12030</name>
</gene>
<sequence>MNSIKGAVIMSIYKLPLGIRVPELDEYPNGYDVHEINKARNFSNIIEGYKLNEVHNELFTHYAEVNIDADTVWNLFVSLSNKLLGHTAYGIIGFKDEKPILSDFAYKQSIIDIFKEYKFELTNDGYIQFGMAYYDEATMDEIFITSFKYLQVWTSNKNLLVEALEEFDLLEQEKLNFTDEFPVVSEALSTDTIEGVRHYSEVISGIEEEFAILEQSH</sequence>
<dbReference type="EMBL" id="CP059378">
    <property type="protein sequence ID" value="QLY77839.1"/>
    <property type="molecule type" value="Genomic_DNA"/>
</dbReference>
<dbReference type="KEGG" id="cint:HZF06_12030"/>
<dbReference type="Proteomes" id="UP000512286">
    <property type="component" value="Chromosome"/>
</dbReference>
<evidence type="ECO:0000313" key="2">
    <source>
        <dbReference type="Proteomes" id="UP000512286"/>
    </source>
</evidence>
<evidence type="ECO:0000313" key="1">
    <source>
        <dbReference type="EMBL" id="QLY77839.1"/>
    </source>
</evidence>
<organism evidence="1 2">
    <name type="scientific">Clostridium intestinale</name>
    <dbReference type="NCBI Taxonomy" id="36845"/>
    <lineage>
        <taxon>Bacteria</taxon>
        <taxon>Bacillati</taxon>
        <taxon>Bacillota</taxon>
        <taxon>Clostridia</taxon>
        <taxon>Eubacteriales</taxon>
        <taxon>Clostridiaceae</taxon>
        <taxon>Clostridium</taxon>
    </lineage>
</organism>